<reference evidence="2" key="1">
    <citation type="journal article" date="2013" name="Nature">
        <title>Pan genome of the phytoplankton Emiliania underpins its global distribution.</title>
        <authorList>
            <person name="Read B.A."/>
            <person name="Kegel J."/>
            <person name="Klute M.J."/>
            <person name="Kuo A."/>
            <person name="Lefebvre S.C."/>
            <person name="Maumus F."/>
            <person name="Mayer C."/>
            <person name="Miller J."/>
            <person name="Monier A."/>
            <person name="Salamov A."/>
            <person name="Young J."/>
            <person name="Aguilar M."/>
            <person name="Claverie J.M."/>
            <person name="Frickenhaus S."/>
            <person name="Gonzalez K."/>
            <person name="Herman E.K."/>
            <person name="Lin Y.C."/>
            <person name="Napier J."/>
            <person name="Ogata H."/>
            <person name="Sarno A.F."/>
            <person name="Shmutz J."/>
            <person name="Schroeder D."/>
            <person name="de Vargas C."/>
            <person name="Verret F."/>
            <person name="von Dassow P."/>
            <person name="Valentin K."/>
            <person name="Van de Peer Y."/>
            <person name="Wheeler G."/>
            <person name="Dacks J.B."/>
            <person name="Delwiche C.F."/>
            <person name="Dyhrman S.T."/>
            <person name="Glockner G."/>
            <person name="John U."/>
            <person name="Richards T."/>
            <person name="Worden A.Z."/>
            <person name="Zhang X."/>
            <person name="Grigoriev I.V."/>
            <person name="Allen A.E."/>
            <person name="Bidle K."/>
            <person name="Borodovsky M."/>
            <person name="Bowler C."/>
            <person name="Brownlee C."/>
            <person name="Cock J.M."/>
            <person name="Elias M."/>
            <person name="Gladyshev V.N."/>
            <person name="Groth M."/>
            <person name="Guda C."/>
            <person name="Hadaegh A."/>
            <person name="Iglesias-Rodriguez M.D."/>
            <person name="Jenkins J."/>
            <person name="Jones B.M."/>
            <person name="Lawson T."/>
            <person name="Leese F."/>
            <person name="Lindquist E."/>
            <person name="Lobanov A."/>
            <person name="Lomsadze A."/>
            <person name="Malik S.B."/>
            <person name="Marsh M.E."/>
            <person name="Mackinder L."/>
            <person name="Mock T."/>
            <person name="Mueller-Roeber B."/>
            <person name="Pagarete A."/>
            <person name="Parker M."/>
            <person name="Probert I."/>
            <person name="Quesneville H."/>
            <person name="Raines C."/>
            <person name="Rensing S.A."/>
            <person name="Riano-Pachon D.M."/>
            <person name="Richier S."/>
            <person name="Rokitta S."/>
            <person name="Shiraiwa Y."/>
            <person name="Soanes D.M."/>
            <person name="van der Giezen M."/>
            <person name="Wahlund T.M."/>
            <person name="Williams B."/>
            <person name="Wilson W."/>
            <person name="Wolfe G."/>
            <person name="Wurch L.L."/>
        </authorList>
    </citation>
    <scope>NUCLEOTIDE SEQUENCE</scope>
</reference>
<sequence>MTHEDFLVNLPAPSVGTASGTGGPVNLSRFHWFYLHPALPIRSRIKPLVLDIFCRAAREHAWQGLEEFWPKRQHLGFFGCGSRSAQAGSGLPDNSWVEVLRIRVWQPDELLATWFWTCTLRHNYVIGEGSPKAEQLRRVQERWLERPRRLARVLVLGNSHTNQLIQSMLCRFHAERIQFHNGAQLTLLYNSPLFYIDNDNIPGTIRRLLGVHTLAEFSVIVFHHLNGDWWAQKWAGYDHQCGSTIARRFGGPPSALTFAAQLQASSFRGTLLVDTAGLSDQYHVASADILCAAGEHFSRLAHIKTQCWDFLRRYMVDHRTKWACALDDVYHQCIPGPIDAVTDIWLAILWRVKTEAQAWRPRALMLRLDAVYASRSAAAPDGFEECINFWYRECGLPAELRSQLHSLRIWANAARHHDAARWRRD</sequence>
<dbReference type="PaxDb" id="2903-EOD06969"/>
<reference evidence="1" key="2">
    <citation type="submission" date="2024-10" db="UniProtKB">
        <authorList>
            <consortium name="EnsemblProtists"/>
        </authorList>
    </citation>
    <scope>IDENTIFICATION</scope>
</reference>
<dbReference type="Proteomes" id="UP000013827">
    <property type="component" value="Unassembled WGS sequence"/>
</dbReference>
<dbReference type="HOGENOM" id="CLU_646305_0_0_1"/>
<proteinExistence type="predicted"/>
<evidence type="ECO:0000313" key="2">
    <source>
        <dbReference type="Proteomes" id="UP000013827"/>
    </source>
</evidence>
<organism evidence="1 2">
    <name type="scientific">Emiliania huxleyi (strain CCMP1516)</name>
    <dbReference type="NCBI Taxonomy" id="280463"/>
    <lineage>
        <taxon>Eukaryota</taxon>
        <taxon>Haptista</taxon>
        <taxon>Haptophyta</taxon>
        <taxon>Prymnesiophyceae</taxon>
        <taxon>Isochrysidales</taxon>
        <taxon>Noelaerhabdaceae</taxon>
        <taxon>Emiliania</taxon>
    </lineage>
</organism>
<dbReference type="GeneID" id="17253117"/>
<dbReference type="AlphaFoldDB" id="A0A0D3I6T4"/>
<dbReference type="EnsemblProtists" id="EOD06969">
    <property type="protein sequence ID" value="EOD06969"/>
    <property type="gene ID" value="EMIHUDRAFT_218702"/>
</dbReference>
<name>A0A0D3I6T4_EMIH1</name>
<protein>
    <submittedName>
        <fullName evidence="1">Uncharacterized protein</fullName>
    </submittedName>
</protein>
<dbReference type="KEGG" id="ehx:EMIHUDRAFT_218702"/>
<accession>A0A0D3I6T4</accession>
<evidence type="ECO:0000313" key="1">
    <source>
        <dbReference type="EnsemblProtists" id="EOD06969"/>
    </source>
</evidence>
<keyword evidence="2" id="KW-1185">Reference proteome</keyword>
<dbReference type="RefSeq" id="XP_005759398.1">
    <property type="nucleotide sequence ID" value="XM_005759341.1"/>
</dbReference>
<dbReference type="eggNOG" id="ENOG502T264">
    <property type="taxonomic scope" value="Eukaryota"/>
</dbReference>